<dbReference type="InterPro" id="IPR007109">
    <property type="entry name" value="Brix"/>
</dbReference>
<feature type="domain" description="Brix" evidence="2">
    <location>
        <begin position="35"/>
        <end position="315"/>
    </location>
</feature>
<feature type="region of interest" description="Disordered" evidence="1">
    <location>
        <begin position="1"/>
        <end position="20"/>
    </location>
</feature>
<feature type="compositionally biased region" description="Acidic residues" evidence="1">
    <location>
        <begin position="394"/>
        <end position="409"/>
    </location>
</feature>
<dbReference type="PANTHER" id="PTHR12661">
    <property type="entry name" value="PETER PAN-RELATED"/>
    <property type="match status" value="1"/>
</dbReference>
<reference evidence="3 4" key="1">
    <citation type="journal article" date="2015" name="Plant Cell">
        <title>Oil accumulation by the oleaginous diatom Fistulifera solaris as revealed by the genome and transcriptome.</title>
        <authorList>
            <person name="Tanaka T."/>
            <person name="Maeda Y."/>
            <person name="Veluchamy A."/>
            <person name="Tanaka M."/>
            <person name="Abida H."/>
            <person name="Marechal E."/>
            <person name="Bowler C."/>
            <person name="Muto M."/>
            <person name="Sunaga Y."/>
            <person name="Tanaka M."/>
            <person name="Yoshino T."/>
            <person name="Taniguchi T."/>
            <person name="Fukuda Y."/>
            <person name="Nemoto M."/>
            <person name="Matsumoto M."/>
            <person name="Wong P.S."/>
            <person name="Aburatani S."/>
            <person name="Fujibuchi W."/>
        </authorList>
    </citation>
    <scope>NUCLEOTIDE SEQUENCE [LARGE SCALE GENOMIC DNA]</scope>
    <source>
        <strain evidence="3 4">JPCC DA0580</strain>
    </source>
</reference>
<keyword evidence="4" id="KW-1185">Reference proteome</keyword>
<dbReference type="GO" id="GO:0006364">
    <property type="term" value="P:rRNA processing"/>
    <property type="evidence" value="ECO:0007669"/>
    <property type="project" value="InterPro"/>
</dbReference>
<evidence type="ECO:0000256" key="1">
    <source>
        <dbReference type="SAM" id="MobiDB-lite"/>
    </source>
</evidence>
<feature type="region of interest" description="Disordered" evidence="1">
    <location>
        <begin position="351"/>
        <end position="409"/>
    </location>
</feature>
<dbReference type="AlphaFoldDB" id="A0A1Z5JDK4"/>
<sequence>MPKVGRRRKKNRTHVVENEAPQSALTAKKEELKVPKSLVMRRGKTAPEVGELVTDLRHLMLPYTALHFQEDPKNRKLTLSQYATNLALPMGITHMMSFSQNDERLNMRLARTPEGPTLSFRIHQFSLTKHIKKLQKRPVAYTASLSSNPPIVVTNNFGDAAAPPHVKLMRITFQNMFPATNVSTVRLSECRRVVLFHLLEAQEVGVVDGETRSVVQMRHYAIRATPVGVNRRIRRIVKDKLPNLSKCQDIADYLGAGAISDGASDSEPEEDLVVQLPDKYVGKGNTKAQKSALKLVEIGPRLSMELVKVEKGLGAGDVLYHAHVQKSPEEAAALKARKEREAELKMQRKALQQANVERKRKAAEEKKEAKKQRKAEREKATLEALRQGRAVPEHDDDDDDEEEEEEDNH</sequence>
<dbReference type="GO" id="GO:0000027">
    <property type="term" value="P:ribosomal large subunit assembly"/>
    <property type="evidence" value="ECO:0007669"/>
    <property type="project" value="TreeGrafter"/>
</dbReference>
<dbReference type="PROSITE" id="PS50833">
    <property type="entry name" value="BRIX"/>
    <property type="match status" value="1"/>
</dbReference>
<feature type="compositionally biased region" description="Basic residues" evidence="1">
    <location>
        <begin position="1"/>
        <end position="13"/>
    </location>
</feature>
<comment type="caution">
    <text evidence="3">The sequence shown here is derived from an EMBL/GenBank/DDBJ whole genome shotgun (WGS) entry which is preliminary data.</text>
</comment>
<dbReference type="InParanoid" id="A0A1Z5JDK4"/>
<accession>A0A1Z5JDK4</accession>
<dbReference type="GO" id="GO:0030687">
    <property type="term" value="C:preribosome, large subunit precursor"/>
    <property type="evidence" value="ECO:0007669"/>
    <property type="project" value="TreeGrafter"/>
</dbReference>
<dbReference type="EMBL" id="BDSP01000048">
    <property type="protein sequence ID" value="GAX11962.1"/>
    <property type="molecule type" value="Genomic_DNA"/>
</dbReference>
<evidence type="ECO:0000313" key="3">
    <source>
        <dbReference type="EMBL" id="GAX11962.1"/>
    </source>
</evidence>
<evidence type="ECO:0000259" key="2">
    <source>
        <dbReference type="PROSITE" id="PS50833"/>
    </source>
</evidence>
<gene>
    <name evidence="3" type="ORF">FisN_8Lh054</name>
</gene>
<dbReference type="InterPro" id="IPR045112">
    <property type="entry name" value="PPAN-like"/>
</dbReference>
<dbReference type="OrthoDB" id="10261452at2759"/>
<evidence type="ECO:0000313" key="4">
    <source>
        <dbReference type="Proteomes" id="UP000198406"/>
    </source>
</evidence>
<organism evidence="3 4">
    <name type="scientific">Fistulifera solaris</name>
    <name type="common">Oleaginous diatom</name>
    <dbReference type="NCBI Taxonomy" id="1519565"/>
    <lineage>
        <taxon>Eukaryota</taxon>
        <taxon>Sar</taxon>
        <taxon>Stramenopiles</taxon>
        <taxon>Ochrophyta</taxon>
        <taxon>Bacillariophyta</taxon>
        <taxon>Bacillariophyceae</taxon>
        <taxon>Bacillariophycidae</taxon>
        <taxon>Naviculales</taxon>
        <taxon>Naviculaceae</taxon>
        <taxon>Fistulifera</taxon>
    </lineage>
</organism>
<dbReference type="Pfam" id="PF04427">
    <property type="entry name" value="Brix"/>
    <property type="match status" value="1"/>
</dbReference>
<dbReference type="SMART" id="SM00879">
    <property type="entry name" value="Brix"/>
    <property type="match status" value="1"/>
</dbReference>
<name>A0A1Z5JDK4_FISSO</name>
<dbReference type="GO" id="GO:0019843">
    <property type="term" value="F:rRNA binding"/>
    <property type="evidence" value="ECO:0007669"/>
    <property type="project" value="InterPro"/>
</dbReference>
<dbReference type="PANTHER" id="PTHR12661:SF5">
    <property type="entry name" value="SUPPRESSOR OF SWI4 1 HOMOLOG"/>
    <property type="match status" value="1"/>
</dbReference>
<dbReference type="Proteomes" id="UP000198406">
    <property type="component" value="Unassembled WGS sequence"/>
</dbReference>
<protein>
    <submittedName>
        <fullName evidence="3">Ribosome biogenesis protein SSF1/2</fullName>
    </submittedName>
</protein>
<proteinExistence type="predicted"/>